<comment type="caution">
    <text evidence="1">The sequence shown here is derived from an EMBL/GenBank/DDBJ whole genome shotgun (WGS) entry which is preliminary data.</text>
</comment>
<dbReference type="EMBL" id="VSRR010018212">
    <property type="protein sequence ID" value="MPC61099.1"/>
    <property type="molecule type" value="Genomic_DNA"/>
</dbReference>
<protein>
    <submittedName>
        <fullName evidence="1">Uncharacterized protein</fullName>
    </submittedName>
</protein>
<dbReference type="Proteomes" id="UP000324222">
    <property type="component" value="Unassembled WGS sequence"/>
</dbReference>
<evidence type="ECO:0000313" key="1">
    <source>
        <dbReference type="EMBL" id="MPC61099.1"/>
    </source>
</evidence>
<dbReference type="AlphaFoldDB" id="A0A5B7GU34"/>
<gene>
    <name evidence="1" type="ORF">E2C01_055162</name>
</gene>
<organism evidence="1 2">
    <name type="scientific">Portunus trituberculatus</name>
    <name type="common">Swimming crab</name>
    <name type="synonym">Neptunus trituberculatus</name>
    <dbReference type="NCBI Taxonomy" id="210409"/>
    <lineage>
        <taxon>Eukaryota</taxon>
        <taxon>Metazoa</taxon>
        <taxon>Ecdysozoa</taxon>
        <taxon>Arthropoda</taxon>
        <taxon>Crustacea</taxon>
        <taxon>Multicrustacea</taxon>
        <taxon>Malacostraca</taxon>
        <taxon>Eumalacostraca</taxon>
        <taxon>Eucarida</taxon>
        <taxon>Decapoda</taxon>
        <taxon>Pleocyemata</taxon>
        <taxon>Brachyura</taxon>
        <taxon>Eubrachyura</taxon>
        <taxon>Portunoidea</taxon>
        <taxon>Portunidae</taxon>
        <taxon>Portuninae</taxon>
        <taxon>Portunus</taxon>
    </lineage>
</organism>
<evidence type="ECO:0000313" key="2">
    <source>
        <dbReference type="Proteomes" id="UP000324222"/>
    </source>
</evidence>
<accession>A0A5B7GU34</accession>
<proteinExistence type="predicted"/>
<keyword evidence="2" id="KW-1185">Reference proteome</keyword>
<reference evidence="1 2" key="1">
    <citation type="submission" date="2019-05" db="EMBL/GenBank/DDBJ databases">
        <title>Another draft genome of Portunus trituberculatus and its Hox gene families provides insights of decapod evolution.</title>
        <authorList>
            <person name="Jeong J.-H."/>
            <person name="Song I."/>
            <person name="Kim S."/>
            <person name="Choi T."/>
            <person name="Kim D."/>
            <person name="Ryu S."/>
            <person name="Kim W."/>
        </authorList>
    </citation>
    <scope>NUCLEOTIDE SEQUENCE [LARGE SCALE GENOMIC DNA]</scope>
    <source>
        <tissue evidence="1">Muscle</tissue>
    </source>
</reference>
<name>A0A5B7GU34_PORTR</name>
<sequence length="90" mass="10491">MEYSTTSDVQWCHLRDFRQFRGMRLMYLAPREQAPNPNDLYISRFQHSLYFMCVLFPGVCSEEMGLLGSWVLGLGFFATPPSSAFRTRQV</sequence>